<keyword evidence="3" id="KW-1185">Reference proteome</keyword>
<dbReference type="RefSeq" id="WP_345652034.1">
    <property type="nucleotide sequence ID" value="NZ_BAABKB010000016.1"/>
</dbReference>
<evidence type="ECO:0000313" key="3">
    <source>
        <dbReference type="Proteomes" id="UP001501759"/>
    </source>
</evidence>
<evidence type="ECO:0000256" key="1">
    <source>
        <dbReference type="SAM" id="MobiDB-lite"/>
    </source>
</evidence>
<feature type="compositionally biased region" description="Basic and acidic residues" evidence="1">
    <location>
        <begin position="125"/>
        <end position="136"/>
    </location>
</feature>
<dbReference type="EMBL" id="BAABKB010000016">
    <property type="protein sequence ID" value="GAA5017939.1"/>
    <property type="molecule type" value="Genomic_DNA"/>
</dbReference>
<dbReference type="Gene3D" id="3.30.160.100">
    <property type="entry name" value="Ribosome hibernation promotion factor-like"/>
    <property type="match status" value="1"/>
</dbReference>
<sequence>MTDRDVSAHDTVQIRANGDVEDEALSYIRSKVDVALARPGLGAVSGRVTVTRDTAHHVLLPWAAGAEIEIDGRLVVVHAREADAHQLADRLGERLRAQAERTAHRAGTARRTAGPPPWRGGAPGLRREPRKFPFDA</sequence>
<dbReference type="InterPro" id="IPR036567">
    <property type="entry name" value="RHF-like"/>
</dbReference>
<protein>
    <recommendedName>
        <fullName evidence="4">HPF/RaiA family ribosome-associated protein</fullName>
    </recommendedName>
</protein>
<accession>A0ABP9J3H7</accession>
<dbReference type="Proteomes" id="UP001501759">
    <property type="component" value="Unassembled WGS sequence"/>
</dbReference>
<evidence type="ECO:0008006" key="4">
    <source>
        <dbReference type="Google" id="ProtNLM"/>
    </source>
</evidence>
<feature type="region of interest" description="Disordered" evidence="1">
    <location>
        <begin position="98"/>
        <end position="136"/>
    </location>
</feature>
<reference evidence="3" key="1">
    <citation type="journal article" date="2019" name="Int. J. Syst. Evol. Microbiol.">
        <title>The Global Catalogue of Microorganisms (GCM) 10K type strain sequencing project: providing services to taxonomists for standard genome sequencing and annotation.</title>
        <authorList>
            <consortium name="The Broad Institute Genomics Platform"/>
            <consortium name="The Broad Institute Genome Sequencing Center for Infectious Disease"/>
            <person name="Wu L."/>
            <person name="Ma J."/>
        </authorList>
    </citation>
    <scope>NUCLEOTIDE SEQUENCE [LARGE SCALE GENOMIC DNA]</scope>
    <source>
        <strain evidence="3">JCM 18409</strain>
    </source>
</reference>
<proteinExistence type="predicted"/>
<organism evidence="2 3">
    <name type="scientific">Streptomyces siamensis</name>
    <dbReference type="NCBI Taxonomy" id="1274986"/>
    <lineage>
        <taxon>Bacteria</taxon>
        <taxon>Bacillati</taxon>
        <taxon>Actinomycetota</taxon>
        <taxon>Actinomycetes</taxon>
        <taxon>Kitasatosporales</taxon>
        <taxon>Streptomycetaceae</taxon>
        <taxon>Streptomyces</taxon>
    </lineage>
</organism>
<name>A0ABP9J3H7_9ACTN</name>
<comment type="caution">
    <text evidence="2">The sequence shown here is derived from an EMBL/GenBank/DDBJ whole genome shotgun (WGS) entry which is preliminary data.</text>
</comment>
<gene>
    <name evidence="2" type="ORF">GCM10023335_45030</name>
</gene>
<evidence type="ECO:0000313" key="2">
    <source>
        <dbReference type="EMBL" id="GAA5017939.1"/>
    </source>
</evidence>